<dbReference type="InterPro" id="IPR046348">
    <property type="entry name" value="SIS_dom_sf"/>
</dbReference>
<keyword evidence="3" id="KW-1185">Reference proteome</keyword>
<dbReference type="InterPro" id="IPR035472">
    <property type="entry name" value="RpiR-like_SIS"/>
</dbReference>
<dbReference type="AlphaFoldDB" id="A0A7W3LZ78"/>
<dbReference type="RefSeq" id="WP_182848929.1">
    <property type="nucleotide sequence ID" value="NZ_BAAALP010000019.1"/>
</dbReference>
<dbReference type="PANTHER" id="PTHR30390:SF7">
    <property type="entry name" value="PHOSPHOHEPTOSE ISOMERASE"/>
    <property type="match status" value="1"/>
</dbReference>
<gene>
    <name evidence="2" type="ORF">HNR61_008756</name>
</gene>
<reference evidence="2 3" key="1">
    <citation type="submission" date="2020-08" db="EMBL/GenBank/DDBJ databases">
        <title>Genomic Encyclopedia of Type Strains, Phase IV (KMG-IV): sequencing the most valuable type-strain genomes for metagenomic binning, comparative biology and taxonomic classification.</title>
        <authorList>
            <person name="Goeker M."/>
        </authorList>
    </citation>
    <scope>NUCLEOTIDE SEQUENCE [LARGE SCALE GENOMIC DNA]</scope>
    <source>
        <strain evidence="2 3">DSM 44197</strain>
    </source>
</reference>
<evidence type="ECO:0000259" key="1">
    <source>
        <dbReference type="PROSITE" id="PS51464"/>
    </source>
</evidence>
<dbReference type="Gene3D" id="3.40.50.10490">
    <property type="entry name" value="Glucose-6-phosphate isomerase like protein, domain 1"/>
    <property type="match status" value="1"/>
</dbReference>
<dbReference type="Pfam" id="PF13580">
    <property type="entry name" value="SIS_2"/>
    <property type="match status" value="1"/>
</dbReference>
<feature type="domain" description="SIS" evidence="1">
    <location>
        <begin position="34"/>
        <end position="214"/>
    </location>
</feature>
<dbReference type="GO" id="GO:1901135">
    <property type="term" value="P:carbohydrate derivative metabolic process"/>
    <property type="evidence" value="ECO:0007669"/>
    <property type="project" value="InterPro"/>
</dbReference>
<sequence length="249" mass="25725">MSELADAYLNAAIALLERLRDEEAPAIGEAAEVIAEALAGGRRLFAFGCSHSSLPVQDLVYRAGGLMLVNPIYGPGIAALDTRPATLGSAIERLPGYADAILDNAPVEPGDVLIVVSVSGRNPVPVEMAASARARGLTVIAVTSRAYSDAVASRHASGRKLADVAHLVLDNKVGEGDAVLEAEGVPQRFGPASGVTGTALLHALVAATVQRLVARGVTPPILLSANLDGGAEWNARLLAEHADRIFYLG</sequence>
<protein>
    <submittedName>
        <fullName evidence="2">Putative phosphosugar-binding protein</fullName>
    </submittedName>
</protein>
<proteinExistence type="predicted"/>
<dbReference type="InterPro" id="IPR050099">
    <property type="entry name" value="SIS_GmhA/DiaA_subfam"/>
</dbReference>
<organism evidence="2 3">
    <name type="scientific">Actinomadura namibiensis</name>
    <dbReference type="NCBI Taxonomy" id="182080"/>
    <lineage>
        <taxon>Bacteria</taxon>
        <taxon>Bacillati</taxon>
        <taxon>Actinomycetota</taxon>
        <taxon>Actinomycetes</taxon>
        <taxon>Streptosporangiales</taxon>
        <taxon>Thermomonosporaceae</taxon>
        <taxon>Actinomadura</taxon>
    </lineage>
</organism>
<dbReference type="PROSITE" id="PS51464">
    <property type="entry name" value="SIS"/>
    <property type="match status" value="1"/>
</dbReference>
<dbReference type="PANTHER" id="PTHR30390">
    <property type="entry name" value="SEDOHEPTULOSE 7-PHOSPHATE ISOMERASE / DNAA INITIATOR-ASSOCIATING FACTOR FOR REPLICATION INITIATION"/>
    <property type="match status" value="1"/>
</dbReference>
<evidence type="ECO:0000313" key="2">
    <source>
        <dbReference type="EMBL" id="MBA8957065.1"/>
    </source>
</evidence>
<name>A0A7W3LZ78_ACTNM</name>
<dbReference type="EMBL" id="JACJIA010000020">
    <property type="protein sequence ID" value="MBA8957065.1"/>
    <property type="molecule type" value="Genomic_DNA"/>
</dbReference>
<dbReference type="Proteomes" id="UP000572680">
    <property type="component" value="Unassembled WGS sequence"/>
</dbReference>
<dbReference type="CDD" id="cd05013">
    <property type="entry name" value="SIS_RpiR"/>
    <property type="match status" value="1"/>
</dbReference>
<evidence type="ECO:0000313" key="3">
    <source>
        <dbReference type="Proteomes" id="UP000572680"/>
    </source>
</evidence>
<comment type="caution">
    <text evidence="2">The sequence shown here is derived from an EMBL/GenBank/DDBJ whole genome shotgun (WGS) entry which is preliminary data.</text>
</comment>
<dbReference type="NCBIfam" id="NF002805">
    <property type="entry name" value="PRK02947.1"/>
    <property type="match status" value="1"/>
</dbReference>
<dbReference type="SUPFAM" id="SSF53697">
    <property type="entry name" value="SIS domain"/>
    <property type="match status" value="1"/>
</dbReference>
<dbReference type="InterPro" id="IPR001347">
    <property type="entry name" value="SIS_dom"/>
</dbReference>
<accession>A0A7W3LZ78</accession>
<dbReference type="GO" id="GO:0097367">
    <property type="term" value="F:carbohydrate derivative binding"/>
    <property type="evidence" value="ECO:0007669"/>
    <property type="project" value="InterPro"/>
</dbReference>